<gene>
    <name evidence="3" type="ORF">L249_7743</name>
</gene>
<dbReference type="GO" id="GO:1901135">
    <property type="term" value="P:carbohydrate derivative metabolic process"/>
    <property type="evidence" value="ECO:0007669"/>
    <property type="project" value="UniProtKB-ARBA"/>
</dbReference>
<evidence type="ECO:0000256" key="2">
    <source>
        <dbReference type="SAM" id="Phobius"/>
    </source>
</evidence>
<dbReference type="STRING" id="1330021.A0A367LBL4"/>
<reference evidence="3 4" key="1">
    <citation type="journal article" date="2015" name="BMC Genomics">
        <title>Insights from the genome of Ophiocordyceps polyrhachis-furcata to pathogenicity and host specificity in insect fungi.</title>
        <authorList>
            <person name="Wichadakul D."/>
            <person name="Kobmoo N."/>
            <person name="Ingsriswang S."/>
            <person name="Tangphatsornruang S."/>
            <person name="Chantasingh D."/>
            <person name="Luangsa-ard J.J."/>
            <person name="Eurwilaichitr L."/>
        </authorList>
    </citation>
    <scope>NUCLEOTIDE SEQUENCE [LARGE SCALE GENOMIC DNA]</scope>
    <source>
        <strain evidence="3 4">BCC 54312</strain>
    </source>
</reference>
<keyword evidence="2" id="KW-0472">Membrane</keyword>
<protein>
    <recommendedName>
        <fullName evidence="5">Glycosyl transferase</fullName>
    </recommendedName>
</protein>
<evidence type="ECO:0000313" key="4">
    <source>
        <dbReference type="Proteomes" id="UP000253664"/>
    </source>
</evidence>
<evidence type="ECO:0008006" key="5">
    <source>
        <dbReference type="Google" id="ProtNLM"/>
    </source>
</evidence>
<sequence length="375" mass="43257">MEPVMVRLKPKSVMASVLRLSLFVGSAFILYNLLPTILLFGDYLSQNHPFSGQALVEQDFAPTPKELACLHGLPLSSAKAVEDAAPIPNVVNFIFFQKLPPRNRRGDFGFLNYLAVRSAVVSLKPQRIYIHYGFSSPSSAPHHVAGDDAEPQQLVFDNPWIRRLKPHVELKRYAKPIDHSLRHQEHLADRVRLEILLEHGGIYLDLDAFALRPFEKALAPPSPYDAVLGYEGGNRAGLCNAVIAARANSSFIRRWLTTYDSVDLNKEWNYHSVILPKELASEHPDEICELPPDAFLWPTWTWAHVRWMHEPLSSDESEYWQRRIRDFGGSLFKNQLAYHAWSQMSRYRYLKRLTPDVIRREDTRFNLLMRRFLED</sequence>
<dbReference type="EMBL" id="LKCN02000010">
    <property type="protein sequence ID" value="RCI11805.1"/>
    <property type="molecule type" value="Genomic_DNA"/>
</dbReference>
<evidence type="ECO:0000256" key="1">
    <source>
        <dbReference type="ARBA" id="ARBA00009003"/>
    </source>
</evidence>
<proteinExistence type="inferred from homology"/>
<dbReference type="InterPro" id="IPR007577">
    <property type="entry name" value="GlycoTrfase_DXD_sugar-bd_CS"/>
</dbReference>
<feature type="transmembrane region" description="Helical" evidence="2">
    <location>
        <begin position="20"/>
        <end position="41"/>
    </location>
</feature>
<dbReference type="Proteomes" id="UP000253664">
    <property type="component" value="Unassembled WGS sequence"/>
</dbReference>
<evidence type="ECO:0000313" key="3">
    <source>
        <dbReference type="EMBL" id="RCI11805.1"/>
    </source>
</evidence>
<dbReference type="PANTHER" id="PTHR46830:SF2">
    <property type="entry name" value="ALPHA-1,4-N-ACETYLGLUCOSAMINYLTRANSFERASE"/>
    <property type="match status" value="1"/>
</dbReference>
<keyword evidence="2" id="KW-1133">Transmembrane helix</keyword>
<comment type="caution">
    <text evidence="3">The sequence shown here is derived from an EMBL/GenBank/DDBJ whole genome shotgun (WGS) entry which is preliminary data.</text>
</comment>
<comment type="similarity">
    <text evidence="1">Belongs to the glycosyltransferase 32 family.</text>
</comment>
<dbReference type="InterPro" id="IPR029044">
    <property type="entry name" value="Nucleotide-diphossugar_trans"/>
</dbReference>
<dbReference type="SUPFAM" id="SSF53448">
    <property type="entry name" value="Nucleotide-diphospho-sugar transferases"/>
    <property type="match status" value="1"/>
</dbReference>
<name>A0A367LBL4_9HYPO</name>
<keyword evidence="4" id="KW-1185">Reference proteome</keyword>
<dbReference type="OrthoDB" id="409543at2759"/>
<keyword evidence="2" id="KW-0812">Transmembrane</keyword>
<accession>A0A367LBL4</accession>
<dbReference type="PANTHER" id="PTHR46830">
    <property type="entry name" value="TRANSFERASE, PUTATIVE-RELATED"/>
    <property type="match status" value="1"/>
</dbReference>
<organism evidence="3 4">
    <name type="scientific">Ophiocordyceps polyrhachis-furcata BCC 54312</name>
    <dbReference type="NCBI Taxonomy" id="1330021"/>
    <lineage>
        <taxon>Eukaryota</taxon>
        <taxon>Fungi</taxon>
        <taxon>Dikarya</taxon>
        <taxon>Ascomycota</taxon>
        <taxon>Pezizomycotina</taxon>
        <taxon>Sordariomycetes</taxon>
        <taxon>Hypocreomycetidae</taxon>
        <taxon>Hypocreales</taxon>
        <taxon>Ophiocordycipitaceae</taxon>
        <taxon>Ophiocordyceps</taxon>
    </lineage>
</organism>
<dbReference type="Gene3D" id="3.90.550.20">
    <property type="match status" value="1"/>
</dbReference>
<dbReference type="AlphaFoldDB" id="A0A367LBL4"/>
<dbReference type="Pfam" id="PF04488">
    <property type="entry name" value="Gly_transf_sug"/>
    <property type="match status" value="1"/>
</dbReference>